<evidence type="ECO:0000256" key="1">
    <source>
        <dbReference type="SAM" id="Phobius"/>
    </source>
</evidence>
<keyword evidence="1" id="KW-0472">Membrane</keyword>
<keyword evidence="1" id="KW-1133">Transmembrane helix</keyword>
<name>A0AAV4T827_9ARAC</name>
<accession>A0AAV4T827</accession>
<protein>
    <submittedName>
        <fullName evidence="2">Uncharacterized protein</fullName>
    </submittedName>
</protein>
<reference evidence="2 3" key="1">
    <citation type="submission" date="2021-06" db="EMBL/GenBank/DDBJ databases">
        <title>Caerostris darwini draft genome.</title>
        <authorList>
            <person name="Kono N."/>
            <person name="Arakawa K."/>
        </authorList>
    </citation>
    <scope>NUCLEOTIDE SEQUENCE [LARGE SCALE GENOMIC DNA]</scope>
</reference>
<keyword evidence="1" id="KW-0812">Transmembrane</keyword>
<feature type="transmembrane region" description="Helical" evidence="1">
    <location>
        <begin position="50"/>
        <end position="71"/>
    </location>
</feature>
<dbReference type="Proteomes" id="UP001054837">
    <property type="component" value="Unassembled WGS sequence"/>
</dbReference>
<sequence>MKACFTTKTEERHERENEAKECSFINIRVTEEKLISAHKHPLLTRGTKDVVIYATVGAIISFASVASHIALKLQSMKVTLKVWGLFRASETLLF</sequence>
<gene>
    <name evidence="2" type="ORF">CDAR_378341</name>
</gene>
<proteinExistence type="predicted"/>
<evidence type="ECO:0000313" key="3">
    <source>
        <dbReference type="Proteomes" id="UP001054837"/>
    </source>
</evidence>
<evidence type="ECO:0000313" key="2">
    <source>
        <dbReference type="EMBL" id="GIY40872.1"/>
    </source>
</evidence>
<keyword evidence="3" id="KW-1185">Reference proteome</keyword>
<dbReference type="AlphaFoldDB" id="A0AAV4T827"/>
<comment type="caution">
    <text evidence="2">The sequence shown here is derived from an EMBL/GenBank/DDBJ whole genome shotgun (WGS) entry which is preliminary data.</text>
</comment>
<dbReference type="EMBL" id="BPLQ01009016">
    <property type="protein sequence ID" value="GIY40872.1"/>
    <property type="molecule type" value="Genomic_DNA"/>
</dbReference>
<organism evidence="2 3">
    <name type="scientific">Caerostris darwini</name>
    <dbReference type="NCBI Taxonomy" id="1538125"/>
    <lineage>
        <taxon>Eukaryota</taxon>
        <taxon>Metazoa</taxon>
        <taxon>Ecdysozoa</taxon>
        <taxon>Arthropoda</taxon>
        <taxon>Chelicerata</taxon>
        <taxon>Arachnida</taxon>
        <taxon>Araneae</taxon>
        <taxon>Araneomorphae</taxon>
        <taxon>Entelegynae</taxon>
        <taxon>Araneoidea</taxon>
        <taxon>Araneidae</taxon>
        <taxon>Caerostris</taxon>
    </lineage>
</organism>